<gene>
    <name evidence="2" type="ORF">D9613_011886</name>
</gene>
<feature type="compositionally biased region" description="Low complexity" evidence="1">
    <location>
        <begin position="299"/>
        <end position="320"/>
    </location>
</feature>
<accession>A0A8H4QL19</accession>
<evidence type="ECO:0000313" key="3">
    <source>
        <dbReference type="Proteomes" id="UP000521872"/>
    </source>
</evidence>
<protein>
    <submittedName>
        <fullName evidence="2">Uncharacterized protein</fullName>
    </submittedName>
</protein>
<keyword evidence="3" id="KW-1185">Reference proteome</keyword>
<dbReference type="AlphaFoldDB" id="A0A8H4QL19"/>
<feature type="region of interest" description="Disordered" evidence="1">
    <location>
        <begin position="127"/>
        <end position="339"/>
    </location>
</feature>
<feature type="compositionally biased region" description="Acidic residues" evidence="1">
    <location>
        <begin position="274"/>
        <end position="284"/>
    </location>
</feature>
<reference evidence="2 3" key="1">
    <citation type="submission" date="2019-12" db="EMBL/GenBank/DDBJ databases">
        <authorList>
            <person name="Floudas D."/>
            <person name="Bentzer J."/>
            <person name="Ahren D."/>
            <person name="Johansson T."/>
            <person name="Persson P."/>
            <person name="Tunlid A."/>
        </authorList>
    </citation>
    <scope>NUCLEOTIDE SEQUENCE [LARGE SCALE GENOMIC DNA]</scope>
    <source>
        <strain evidence="2 3">CBS 102.39</strain>
    </source>
</reference>
<evidence type="ECO:0000313" key="2">
    <source>
        <dbReference type="EMBL" id="KAF4612670.1"/>
    </source>
</evidence>
<feature type="compositionally biased region" description="Basic residues" evidence="1">
    <location>
        <begin position="197"/>
        <end position="207"/>
    </location>
</feature>
<proteinExistence type="predicted"/>
<dbReference type="Proteomes" id="UP000521872">
    <property type="component" value="Unassembled WGS sequence"/>
</dbReference>
<dbReference type="EMBL" id="JAACJL010000047">
    <property type="protein sequence ID" value="KAF4612670.1"/>
    <property type="molecule type" value="Genomic_DNA"/>
</dbReference>
<name>A0A8H4QL19_9AGAR</name>
<feature type="compositionally biased region" description="Basic residues" evidence="1">
    <location>
        <begin position="258"/>
        <end position="270"/>
    </location>
</feature>
<feature type="compositionally biased region" description="Polar residues" evidence="1">
    <location>
        <begin position="138"/>
        <end position="147"/>
    </location>
</feature>
<organism evidence="2 3">
    <name type="scientific">Agrocybe pediades</name>
    <dbReference type="NCBI Taxonomy" id="84607"/>
    <lineage>
        <taxon>Eukaryota</taxon>
        <taxon>Fungi</taxon>
        <taxon>Dikarya</taxon>
        <taxon>Basidiomycota</taxon>
        <taxon>Agaricomycotina</taxon>
        <taxon>Agaricomycetes</taxon>
        <taxon>Agaricomycetidae</taxon>
        <taxon>Agaricales</taxon>
        <taxon>Agaricineae</taxon>
        <taxon>Strophariaceae</taxon>
        <taxon>Agrocybe</taxon>
    </lineage>
</organism>
<sequence length="432" mass="48066">MPTMGASSLLQDEDYLNIKAKYEIKEVLEKSNVQLIESTPNGPLFNRLGRSIIRYVFNETKGNIPLKIIAEIFATTEDTITLIINNNYHRKKKKNGDNLLDDAQVRNEERGLVLQIDKCIKESNTLRARSRVKKESDQGQQDSTSVGATLPTPPTSAPKSAIEKKKPRAKKRKTDEDPQPAPPPRNEADDGGSASKSKSRKRKRRPAGKAAEDDNDDGDDDEEEAAEPQEEDIKPQPKAKRAKTAPPPSASSASKPVSKARKQTPSKTRRAYPDEDDEEDEEEELLKTQTKIKKENKKATTSASASFASSSTTKATSSKKSLPRGKTPLRHATPSAHRKVLNKKQRLDLMTAFFAQGGGDYHPDYLPKLLEEGFGPEELQHLQGMQKDQISENLSPNVMFVGRPFRLVSFVNAIWTADRKAWINLRRGCGLA</sequence>
<comment type="caution">
    <text evidence="2">The sequence shown here is derived from an EMBL/GenBank/DDBJ whole genome shotgun (WGS) entry which is preliminary data.</text>
</comment>
<feature type="compositionally biased region" description="Acidic residues" evidence="1">
    <location>
        <begin position="213"/>
        <end position="230"/>
    </location>
</feature>
<evidence type="ECO:0000256" key="1">
    <source>
        <dbReference type="SAM" id="MobiDB-lite"/>
    </source>
</evidence>